<dbReference type="InterPro" id="IPR041757">
    <property type="entry name" value="CysN_GTP-bd"/>
</dbReference>
<comment type="subunit">
    <text evidence="5">Sulfate-activating enzymes, NodP and NodQ, may be physically associated.</text>
</comment>
<dbReference type="CDD" id="cd04166">
    <property type="entry name" value="CysN_ATPS"/>
    <property type="match status" value="1"/>
</dbReference>
<dbReference type="KEGG" id="mee:DA075_27050"/>
<comment type="catalytic activity">
    <reaction evidence="15 16">
        <text>sulfate + ATP + H(+) = adenosine 5'-phosphosulfate + diphosphate</text>
        <dbReference type="Rhea" id="RHEA:18133"/>
        <dbReference type="ChEBI" id="CHEBI:15378"/>
        <dbReference type="ChEBI" id="CHEBI:16189"/>
        <dbReference type="ChEBI" id="CHEBI:30616"/>
        <dbReference type="ChEBI" id="CHEBI:33019"/>
        <dbReference type="ChEBI" id="CHEBI:58243"/>
        <dbReference type="EC" id="2.7.7.4"/>
    </reaction>
</comment>
<dbReference type="Proteomes" id="UP000244755">
    <property type="component" value="Chromosome 1"/>
</dbReference>
<keyword evidence="6" id="KW-0813">Transport</keyword>
<feature type="domain" description="Tr-type G" evidence="18">
    <location>
        <begin position="22"/>
        <end position="238"/>
    </location>
</feature>
<dbReference type="PANTHER" id="PTHR30368:SF2">
    <property type="entry name" value="SULFATE-BINDING PROTEIN"/>
    <property type="match status" value="1"/>
</dbReference>
<dbReference type="GO" id="GO:1901681">
    <property type="term" value="F:sulfur compound binding"/>
    <property type="evidence" value="ECO:0007669"/>
    <property type="project" value="InterPro"/>
</dbReference>
<dbReference type="CDD" id="cd01005">
    <property type="entry name" value="PBP2_CysP"/>
    <property type="match status" value="1"/>
</dbReference>
<dbReference type="EC" id="2.7.7.4" evidence="16"/>
<evidence type="ECO:0000256" key="12">
    <source>
        <dbReference type="ARBA" id="ARBA00022840"/>
    </source>
</evidence>
<dbReference type="InterPro" id="IPR034408">
    <property type="entry name" value="Sulphate/thiosulphate_BS"/>
</dbReference>
<dbReference type="CDD" id="cd04095">
    <property type="entry name" value="CysN_NoDQ_III"/>
    <property type="match status" value="1"/>
</dbReference>
<comment type="catalytic activity">
    <reaction evidence="1">
        <text>adenosine 5'-phosphosulfate + ATP = 3'-phosphoadenylyl sulfate + ADP + H(+)</text>
        <dbReference type="Rhea" id="RHEA:24152"/>
        <dbReference type="ChEBI" id="CHEBI:15378"/>
        <dbReference type="ChEBI" id="CHEBI:30616"/>
        <dbReference type="ChEBI" id="CHEBI:58243"/>
        <dbReference type="ChEBI" id="CHEBI:58339"/>
        <dbReference type="ChEBI" id="CHEBI:456216"/>
        <dbReference type="EC" id="2.7.1.25"/>
    </reaction>
</comment>
<proteinExistence type="inferred from homology"/>
<dbReference type="InterPro" id="IPR009000">
    <property type="entry name" value="Transl_B-barrel_sf"/>
</dbReference>
<dbReference type="PANTHER" id="PTHR30368">
    <property type="entry name" value="SULFATE-BINDING PROTEIN"/>
    <property type="match status" value="1"/>
</dbReference>
<evidence type="ECO:0000256" key="1">
    <source>
        <dbReference type="ARBA" id="ARBA00001823"/>
    </source>
</evidence>
<dbReference type="InterPro" id="IPR005669">
    <property type="entry name" value="Thiosulph/SO4-bd"/>
</dbReference>
<dbReference type="NCBIfam" id="NF008106">
    <property type="entry name" value="PRK10852.1"/>
    <property type="match status" value="1"/>
</dbReference>
<dbReference type="GO" id="GO:0004020">
    <property type="term" value="F:adenylylsulfate kinase activity"/>
    <property type="evidence" value="ECO:0007669"/>
    <property type="project" value="UniProtKB-EC"/>
</dbReference>
<dbReference type="Pfam" id="PF00009">
    <property type="entry name" value="GTP_EFTU"/>
    <property type="match status" value="1"/>
</dbReference>
<evidence type="ECO:0000256" key="17">
    <source>
        <dbReference type="SAM" id="MobiDB-lite"/>
    </source>
</evidence>
<feature type="binding site" evidence="16">
    <location>
        <begin position="165"/>
        <end position="168"/>
    </location>
    <ligand>
        <name>GTP</name>
        <dbReference type="ChEBI" id="CHEBI:37565"/>
    </ligand>
</feature>
<dbReference type="Gene3D" id="3.40.190.10">
    <property type="entry name" value="Periplasmic binding protein-like II"/>
    <property type="match status" value="2"/>
</dbReference>
<dbReference type="SUPFAM" id="SSF50465">
    <property type="entry name" value="EF-Tu/eEF-1alpha/eIF2-gamma C-terminal domain"/>
    <property type="match status" value="1"/>
</dbReference>
<dbReference type="InterPro" id="IPR011779">
    <property type="entry name" value="SO4_adenylTrfase_lsu"/>
</dbReference>
<dbReference type="Pfam" id="PF22594">
    <property type="entry name" value="GTP-eEF1A_C"/>
    <property type="match status" value="1"/>
</dbReference>
<dbReference type="GO" id="GO:0005524">
    <property type="term" value="F:ATP binding"/>
    <property type="evidence" value="ECO:0007669"/>
    <property type="project" value="UniProtKB-KW"/>
</dbReference>
<dbReference type="GO" id="GO:0140104">
    <property type="term" value="F:molecular carrier activity"/>
    <property type="evidence" value="ECO:0007669"/>
    <property type="project" value="InterPro"/>
</dbReference>
<keyword evidence="12 16" id="KW-0067">ATP-binding</keyword>
<comment type="similarity">
    <text evidence="16">Belongs to the TRAFAC class translation factor GTPase superfamily. Classic translation factor GTPase family. CysN/NodQ subfamily.</text>
</comment>
<dbReference type="InterPro" id="IPR054696">
    <property type="entry name" value="GTP-eEF1A_C"/>
</dbReference>
<dbReference type="GO" id="GO:1902358">
    <property type="term" value="P:sulfate transmembrane transport"/>
    <property type="evidence" value="ECO:0007669"/>
    <property type="project" value="InterPro"/>
</dbReference>
<comment type="subcellular location">
    <subcellularLocation>
        <location evidence="3">Periplasm</location>
    </subcellularLocation>
</comment>
<dbReference type="CDD" id="cd03695">
    <property type="entry name" value="CysN_NodQ_II"/>
    <property type="match status" value="1"/>
</dbReference>
<dbReference type="FunFam" id="3.40.50.300:FF:000119">
    <property type="entry name" value="Sulfate adenylyltransferase subunit 1"/>
    <property type="match status" value="1"/>
</dbReference>
<protein>
    <recommendedName>
        <fullName evidence="16">Sulfate adenylyltransferase subunit 1</fullName>
        <ecNumber evidence="16">2.7.7.4</ecNumber>
    </recommendedName>
    <alternativeName>
        <fullName evidence="16">ATP-sulfurylase large subunit</fullName>
    </alternativeName>
    <alternativeName>
        <fullName evidence="16">Sulfate adenylate transferase</fullName>
        <shortName evidence="16">SAT</shortName>
    </alternativeName>
</protein>
<evidence type="ECO:0000259" key="18">
    <source>
        <dbReference type="PROSITE" id="PS51722"/>
    </source>
</evidence>
<dbReference type="PROSITE" id="PS00757">
    <property type="entry name" value="PROK_SULFATE_BIND_2"/>
    <property type="match status" value="1"/>
</dbReference>
<evidence type="ECO:0000313" key="19">
    <source>
        <dbReference type="EMBL" id="AWB24084.1"/>
    </source>
</evidence>
<dbReference type="PROSITE" id="PS00301">
    <property type="entry name" value="G_TR_1"/>
    <property type="match status" value="1"/>
</dbReference>
<evidence type="ECO:0000256" key="7">
    <source>
        <dbReference type="ARBA" id="ARBA00022679"/>
    </source>
</evidence>
<dbReference type="GO" id="GO:0005525">
    <property type="term" value="F:GTP binding"/>
    <property type="evidence" value="ECO:0007669"/>
    <property type="project" value="UniProtKB-UniRule"/>
</dbReference>
<evidence type="ECO:0000256" key="2">
    <source>
        <dbReference type="ARBA" id="ARBA00002357"/>
    </source>
</evidence>
<evidence type="ECO:0000256" key="14">
    <source>
        <dbReference type="ARBA" id="ARBA00024872"/>
    </source>
</evidence>
<dbReference type="InterPro" id="IPR044139">
    <property type="entry name" value="CysN_NoDQ_III"/>
</dbReference>
<evidence type="ECO:0000256" key="8">
    <source>
        <dbReference type="ARBA" id="ARBA00022695"/>
    </source>
</evidence>
<keyword evidence="7 16" id="KW-0808">Transferase</keyword>
<dbReference type="GO" id="GO:0003924">
    <property type="term" value="F:GTPase activity"/>
    <property type="evidence" value="ECO:0007669"/>
    <property type="project" value="InterPro"/>
</dbReference>
<comment type="function">
    <text evidence="2">APS kinase catalyzes the synthesis of activated sulfate.</text>
</comment>
<dbReference type="GO" id="GO:0042597">
    <property type="term" value="C:periplasmic space"/>
    <property type="evidence" value="ECO:0007669"/>
    <property type="project" value="UniProtKB-SubCell"/>
</dbReference>
<dbReference type="Gene3D" id="2.40.30.10">
    <property type="entry name" value="Translation factors"/>
    <property type="match status" value="2"/>
</dbReference>
<evidence type="ECO:0000256" key="11">
    <source>
        <dbReference type="ARBA" id="ARBA00022764"/>
    </source>
</evidence>
<evidence type="ECO:0000256" key="6">
    <source>
        <dbReference type="ARBA" id="ARBA00022448"/>
    </source>
</evidence>
<dbReference type="SUPFAM" id="SSF53850">
    <property type="entry name" value="Periplasmic binding protein-like II"/>
    <property type="match status" value="1"/>
</dbReference>
<dbReference type="NCBIfam" id="TIGR00971">
    <property type="entry name" value="3a0106s03"/>
    <property type="match status" value="1"/>
</dbReference>
<dbReference type="InterPro" id="IPR027417">
    <property type="entry name" value="P-loop_NTPase"/>
</dbReference>
<comment type="pathway">
    <text evidence="16">Sulfur metabolism; hydrogen sulfide biosynthesis; sulfite from sulfate: step 1/3.</text>
</comment>
<evidence type="ECO:0000256" key="3">
    <source>
        <dbReference type="ARBA" id="ARBA00004418"/>
    </source>
</evidence>
<organism evidence="19 20">
    <name type="scientific">Methylobacterium currus</name>
    <dbReference type="NCBI Taxonomy" id="2051553"/>
    <lineage>
        <taxon>Bacteria</taxon>
        <taxon>Pseudomonadati</taxon>
        <taxon>Pseudomonadota</taxon>
        <taxon>Alphaproteobacteria</taxon>
        <taxon>Hyphomicrobiales</taxon>
        <taxon>Methylobacteriaceae</taxon>
        <taxon>Methylobacterium</taxon>
    </lineage>
</organism>
<feature type="binding site" evidence="16">
    <location>
        <begin position="110"/>
        <end position="114"/>
    </location>
    <ligand>
        <name>GTP</name>
        <dbReference type="ChEBI" id="CHEBI:37565"/>
    </ligand>
</feature>
<evidence type="ECO:0000256" key="15">
    <source>
        <dbReference type="ARBA" id="ARBA00049370"/>
    </source>
</evidence>
<evidence type="ECO:0000256" key="10">
    <source>
        <dbReference type="ARBA" id="ARBA00022741"/>
    </source>
</evidence>
<dbReference type="NCBIfam" id="NF003478">
    <property type="entry name" value="PRK05124.1"/>
    <property type="match status" value="1"/>
</dbReference>
<feature type="region of interest" description="Disordered" evidence="17">
    <location>
        <begin position="437"/>
        <end position="456"/>
    </location>
</feature>
<dbReference type="OrthoDB" id="9804504at2"/>
<accession>A0A2R4WRC4</accession>
<dbReference type="InterPro" id="IPR009001">
    <property type="entry name" value="Transl_elong_EF1A/Init_IF2_C"/>
</dbReference>
<dbReference type="SUPFAM" id="SSF52540">
    <property type="entry name" value="P-loop containing nucleoside triphosphate hydrolases"/>
    <property type="match status" value="1"/>
</dbReference>
<keyword evidence="9" id="KW-0732">Signal</keyword>
<evidence type="ECO:0000256" key="16">
    <source>
        <dbReference type="HAMAP-Rule" id="MF_00062"/>
    </source>
</evidence>
<dbReference type="PROSITE" id="PS51722">
    <property type="entry name" value="G_TR_2"/>
    <property type="match status" value="1"/>
</dbReference>
<sequence>MTVHQSTRAFGYEAFLAAHQRKEVLRFITCGSVDDGKSTLIGRLLHDTKQIFDDQVSALERDSRRHGTRGGELDLALLVDGLQAEREQGITIDVAYRFFSTERRSFIVADTPGHVQYTRNMATGASTAEVAVLLVDARKGLSPQTRRHALLVSMLGIRRVVLAVNKMDLIGWSEGRFEAIVAEFQAFATGLSFAEVTGIPLSAANGDNVVLPGAAAPWYTGAPLLQYLEEVPAHVEEEVAPFRMAVQWVNRPNSDFRGFSGLIASGSVAVGDAVVVAPSGTPSTVARIVTYDGDLTRAIAGQSVTLVLADEVDASRGSVIAAAGQAPIVSDRLDVRLFWANETELKPGASYLAKVGTVTANALVEAVRARIDTETGQGVPAESLSANDIGDVTLSLDRKVAVDAYRQNRDTGSLILIDRTTTDTAALGLVQALPAAPQGGTKAEAPRSEAKTEAAPARGGLLGSLRRLFRGASPALVAGASLLALAGAPAPARAQALLNVSYDPTRELYRAIDAAFAKEWKAKTGETVTVRASHGGSGAQARSVIDGLPADVVTLALASDIDAIAARSKKLPADWQKRLPHNSTPYTSTIVFLVRKGNPKGVKDWDDLVRPGIQVITPNPKTSGGARWNYLAAYAYALSKNNGDEGKAREFITALFKNVPVLDTGARGATTTFVQRGLGDVLIAWENEAFLADEEFGKGKFDIVVPSLSILAEPPVALVDANVDQKGTRKQAEAYLQFLYTPAAQALIAKNFYRPRDESAAAKEDLARFPKLKLVTIDDTFGGWAKAQKTHFDDGGVFDAVLKSRQ</sequence>
<keyword evidence="10 16" id="KW-0547">Nucleotide-binding</keyword>
<keyword evidence="20" id="KW-1185">Reference proteome</keyword>
<reference evidence="19 20" key="1">
    <citation type="submission" date="2018-04" db="EMBL/GenBank/DDBJ databases">
        <title>Methylobacterium sp. PR1016A genome.</title>
        <authorList>
            <person name="Park W."/>
        </authorList>
    </citation>
    <scope>NUCLEOTIDE SEQUENCE [LARGE SCALE GENOMIC DNA]</scope>
    <source>
        <strain evidence="19 20">PR1016A</strain>
    </source>
</reference>
<dbReference type="UniPathway" id="UPA00140">
    <property type="reaction ID" value="UER00204"/>
</dbReference>
<dbReference type="HAMAP" id="MF_00062">
    <property type="entry name" value="Sulf_adenylyltr_sub1"/>
    <property type="match status" value="1"/>
</dbReference>
<gene>
    <name evidence="16" type="primary">cysN</name>
    <name evidence="19" type="ORF">DA075_27050</name>
</gene>
<dbReference type="InterPro" id="IPR000795">
    <property type="entry name" value="T_Tr_GTP-bd_dom"/>
</dbReference>
<dbReference type="GO" id="GO:0000103">
    <property type="term" value="P:sulfate assimilation"/>
    <property type="evidence" value="ECO:0007669"/>
    <property type="project" value="UniProtKB-UniRule"/>
</dbReference>
<dbReference type="InterPro" id="IPR031157">
    <property type="entry name" value="G_TR_CS"/>
</dbReference>
<evidence type="ECO:0000256" key="13">
    <source>
        <dbReference type="ARBA" id="ARBA00023134"/>
    </source>
</evidence>
<dbReference type="NCBIfam" id="NF008022">
    <property type="entry name" value="PRK10752.1"/>
    <property type="match status" value="1"/>
</dbReference>
<dbReference type="SUPFAM" id="SSF50447">
    <property type="entry name" value="Translation proteins"/>
    <property type="match status" value="1"/>
</dbReference>
<evidence type="ECO:0000313" key="20">
    <source>
        <dbReference type="Proteomes" id="UP000244755"/>
    </source>
</evidence>
<keyword evidence="13 16" id="KW-0342">GTP-binding</keyword>
<dbReference type="EMBL" id="CP028843">
    <property type="protein sequence ID" value="AWB24084.1"/>
    <property type="molecule type" value="Genomic_DNA"/>
</dbReference>
<dbReference type="Pfam" id="PF13531">
    <property type="entry name" value="SBP_bac_11"/>
    <property type="match status" value="1"/>
</dbReference>
<dbReference type="Gene3D" id="3.40.50.300">
    <property type="entry name" value="P-loop containing nucleotide triphosphate hydrolases"/>
    <property type="match status" value="1"/>
</dbReference>
<evidence type="ECO:0000256" key="9">
    <source>
        <dbReference type="ARBA" id="ARBA00022729"/>
    </source>
</evidence>
<feature type="binding site" evidence="16">
    <location>
        <begin position="31"/>
        <end position="38"/>
    </location>
    <ligand>
        <name>GTP</name>
        <dbReference type="ChEBI" id="CHEBI:37565"/>
    </ligand>
</feature>
<comment type="function">
    <text evidence="16">With CysD forms the ATP sulfurylase (ATPS) that catalyzes the adenylation of sulfate producing adenosine 5'-phosphosulfate (APS) and diphosphate, the first enzymatic step in sulfur assimilation pathway. APS synthesis involves the formation of a high-energy phosphoric-sulfuric acid anhydride bond driven by GTP hydrolysis by CysN coupled to ATP hydrolysis by CysD.</text>
</comment>
<dbReference type="NCBIfam" id="TIGR02034">
    <property type="entry name" value="CysN"/>
    <property type="match status" value="1"/>
</dbReference>
<keyword evidence="8 16" id="KW-0548">Nucleotidyltransferase</keyword>
<name>A0A2R4WRC4_9HYPH</name>
<dbReference type="GO" id="GO:0070814">
    <property type="term" value="P:hydrogen sulfide biosynthetic process"/>
    <property type="evidence" value="ECO:0007669"/>
    <property type="project" value="UniProtKB-UniRule"/>
</dbReference>
<keyword evidence="11" id="KW-0574">Periplasm</keyword>
<evidence type="ECO:0000256" key="4">
    <source>
        <dbReference type="ARBA" id="ARBA00006099"/>
    </source>
</evidence>
<comment type="subunit">
    <text evidence="16">Heterodimer composed of CysD, the smaller subunit, and CysN.</text>
</comment>
<dbReference type="InterPro" id="IPR044138">
    <property type="entry name" value="CysN_II"/>
</dbReference>
<comment type="similarity">
    <text evidence="4">Belongs to the prokaryotic sulfate-binding protein family.</text>
</comment>
<dbReference type="AlphaFoldDB" id="A0A2R4WRC4"/>
<dbReference type="GO" id="GO:0004781">
    <property type="term" value="F:sulfate adenylyltransferase (ATP) activity"/>
    <property type="evidence" value="ECO:0007669"/>
    <property type="project" value="UniProtKB-UniRule"/>
</dbReference>
<dbReference type="PRINTS" id="PR00315">
    <property type="entry name" value="ELONGATNFCT"/>
</dbReference>
<comment type="function">
    <text evidence="14">Proposed to provide activated sulfate for transfer to Nod factor. ATP sulfurylase may be the GTPase, regulating ATP sulfurylase activity.</text>
</comment>
<evidence type="ECO:0000256" key="5">
    <source>
        <dbReference type="ARBA" id="ARBA00011760"/>
    </source>
</evidence>